<name>A0A1M4VGG0_9BACT</name>
<proteinExistence type="predicted"/>
<gene>
    <name evidence="1" type="ORF">SAMN02745131_00851</name>
</gene>
<keyword evidence="2" id="KW-1185">Reference proteome</keyword>
<dbReference type="Pfam" id="PF04464">
    <property type="entry name" value="Glyphos_transf"/>
    <property type="match status" value="1"/>
</dbReference>
<dbReference type="GO" id="GO:0016020">
    <property type="term" value="C:membrane"/>
    <property type="evidence" value="ECO:0007669"/>
    <property type="project" value="InterPro"/>
</dbReference>
<dbReference type="EMBL" id="FQUU01000003">
    <property type="protein sequence ID" value="SHE68106.1"/>
    <property type="molecule type" value="Genomic_DNA"/>
</dbReference>
<accession>A0A1M4VGG0</accession>
<evidence type="ECO:0000313" key="2">
    <source>
        <dbReference type="Proteomes" id="UP000184048"/>
    </source>
</evidence>
<protein>
    <submittedName>
        <fullName evidence="1">CDP-Glycerol:Poly(Glycerophosphate) glycerophosphotransferase</fullName>
    </submittedName>
</protein>
<dbReference type="AlphaFoldDB" id="A0A1M4VGG0"/>
<dbReference type="OrthoDB" id="757934at2"/>
<dbReference type="InterPro" id="IPR043148">
    <property type="entry name" value="TagF_C"/>
</dbReference>
<dbReference type="RefSeq" id="WP_072833999.1">
    <property type="nucleotide sequence ID" value="NZ_FQUU01000003.1"/>
</dbReference>
<dbReference type="InterPro" id="IPR007554">
    <property type="entry name" value="Glycerophosphate_synth"/>
</dbReference>
<dbReference type="Proteomes" id="UP000184048">
    <property type="component" value="Unassembled WGS sequence"/>
</dbReference>
<sequence>MYNCLKGNGLIAFSDPAGAKACLGLISILKHIHKTGEYTVISNKEYDFYKDWDIDISIQTSFNLKLQVDKPDWIFTGTSHPESSGRFELEIIKQAKRLSIPTWAFIDHWTALALRFQDRDGFTWPDKIIVLDDHAKALAIEDGISNDLLCIHSNPYIDYIGQYWKPSLQASELKESIGIKDRSATVILYAPDPLSLRNEEEVWGFNEGMVLKELLEILKDIPNVVLLIKTHPLQPKGIMEEVNLYSGYHIPVHFINNINNLELINIADLIIGFYSNFLIEAAALHKKIIRYFPKTGELDPIKHLVIGERATSWIQFANLTKNELQK</sequence>
<evidence type="ECO:0000313" key="1">
    <source>
        <dbReference type="EMBL" id="SHE68106.1"/>
    </source>
</evidence>
<keyword evidence="1" id="KW-0808">Transferase</keyword>
<organism evidence="1 2">
    <name type="scientific">Flavisolibacter ginsengisoli DSM 18119</name>
    <dbReference type="NCBI Taxonomy" id="1121884"/>
    <lineage>
        <taxon>Bacteria</taxon>
        <taxon>Pseudomonadati</taxon>
        <taxon>Bacteroidota</taxon>
        <taxon>Chitinophagia</taxon>
        <taxon>Chitinophagales</taxon>
        <taxon>Chitinophagaceae</taxon>
        <taxon>Flavisolibacter</taxon>
    </lineage>
</organism>
<dbReference type="Gene3D" id="3.40.50.12580">
    <property type="match status" value="1"/>
</dbReference>
<dbReference type="STRING" id="1121884.SAMN02745131_00851"/>
<dbReference type="GO" id="GO:0047355">
    <property type="term" value="F:CDP-glycerol glycerophosphotransferase activity"/>
    <property type="evidence" value="ECO:0007669"/>
    <property type="project" value="InterPro"/>
</dbReference>
<reference evidence="1 2" key="1">
    <citation type="submission" date="2016-11" db="EMBL/GenBank/DDBJ databases">
        <authorList>
            <person name="Jaros S."/>
            <person name="Januszkiewicz K."/>
            <person name="Wedrychowicz H."/>
        </authorList>
    </citation>
    <scope>NUCLEOTIDE SEQUENCE [LARGE SCALE GENOMIC DNA]</scope>
    <source>
        <strain evidence="1 2">DSM 18119</strain>
    </source>
</reference>
<dbReference type="SUPFAM" id="SSF53756">
    <property type="entry name" value="UDP-Glycosyltransferase/glycogen phosphorylase"/>
    <property type="match status" value="1"/>
</dbReference>